<protein>
    <submittedName>
        <fullName evidence="1">Uncharacterized protein</fullName>
    </submittedName>
</protein>
<proteinExistence type="predicted"/>
<reference evidence="1" key="2">
    <citation type="journal article" date="2015" name="Data Brief">
        <title>Shoot transcriptome of the giant reed, Arundo donax.</title>
        <authorList>
            <person name="Barrero R.A."/>
            <person name="Guerrero F.D."/>
            <person name="Moolhuijzen P."/>
            <person name="Goolsby J.A."/>
            <person name="Tidwell J."/>
            <person name="Bellgard S.E."/>
            <person name="Bellgard M.I."/>
        </authorList>
    </citation>
    <scope>NUCLEOTIDE SEQUENCE</scope>
    <source>
        <tissue evidence="1">Shoot tissue taken approximately 20 cm above the soil surface</tissue>
    </source>
</reference>
<reference evidence="1" key="1">
    <citation type="submission" date="2014-09" db="EMBL/GenBank/DDBJ databases">
        <authorList>
            <person name="Magalhaes I.L.F."/>
            <person name="Oliveira U."/>
            <person name="Santos F.R."/>
            <person name="Vidigal T.H.D.A."/>
            <person name="Brescovit A.D."/>
            <person name="Santos A.J."/>
        </authorList>
    </citation>
    <scope>NUCLEOTIDE SEQUENCE</scope>
    <source>
        <tissue evidence="1">Shoot tissue taken approximately 20 cm above the soil surface</tissue>
    </source>
</reference>
<organism evidence="1">
    <name type="scientific">Arundo donax</name>
    <name type="common">Giant reed</name>
    <name type="synonym">Donax arundinaceus</name>
    <dbReference type="NCBI Taxonomy" id="35708"/>
    <lineage>
        <taxon>Eukaryota</taxon>
        <taxon>Viridiplantae</taxon>
        <taxon>Streptophyta</taxon>
        <taxon>Embryophyta</taxon>
        <taxon>Tracheophyta</taxon>
        <taxon>Spermatophyta</taxon>
        <taxon>Magnoliopsida</taxon>
        <taxon>Liliopsida</taxon>
        <taxon>Poales</taxon>
        <taxon>Poaceae</taxon>
        <taxon>PACMAD clade</taxon>
        <taxon>Arundinoideae</taxon>
        <taxon>Arundineae</taxon>
        <taxon>Arundo</taxon>
    </lineage>
</organism>
<evidence type="ECO:0000313" key="1">
    <source>
        <dbReference type="EMBL" id="JAE22416.1"/>
    </source>
</evidence>
<accession>A0A0A9GIQ5</accession>
<name>A0A0A9GIQ5_ARUDO</name>
<dbReference type="AlphaFoldDB" id="A0A0A9GIQ5"/>
<sequence>MATSAPIGLVPRDSMVLWPGELKKL</sequence>
<dbReference type="EMBL" id="GBRH01175480">
    <property type="protein sequence ID" value="JAE22416.1"/>
    <property type="molecule type" value="Transcribed_RNA"/>
</dbReference>